<dbReference type="Gene3D" id="2.60.40.820">
    <property type="entry name" value="Transcription factor, T-box"/>
    <property type="match status" value="1"/>
</dbReference>
<keyword evidence="9" id="KW-1185">Reference proteome</keyword>
<evidence type="ECO:0000256" key="6">
    <source>
        <dbReference type="SAM" id="MobiDB-lite"/>
    </source>
</evidence>
<proteinExistence type="predicted"/>
<organism evidence="8 9">
    <name type="scientific">Etheostoma spectabile</name>
    <name type="common">orangethroat darter</name>
    <dbReference type="NCBI Taxonomy" id="54343"/>
    <lineage>
        <taxon>Eukaryota</taxon>
        <taxon>Metazoa</taxon>
        <taxon>Chordata</taxon>
        <taxon>Craniata</taxon>
        <taxon>Vertebrata</taxon>
        <taxon>Euteleostomi</taxon>
        <taxon>Actinopterygii</taxon>
        <taxon>Neopterygii</taxon>
        <taxon>Teleostei</taxon>
        <taxon>Neoteleostei</taxon>
        <taxon>Acanthomorphata</taxon>
        <taxon>Eupercaria</taxon>
        <taxon>Perciformes</taxon>
        <taxon>Percoidei</taxon>
        <taxon>Percidae</taxon>
        <taxon>Etheostomatinae</taxon>
        <taxon>Etheostoma</taxon>
    </lineage>
</organism>
<protein>
    <recommendedName>
        <fullName evidence="7">T-box domain-containing protein</fullName>
    </recommendedName>
</protein>
<gene>
    <name evidence="8" type="ORF">FQN60_009154</name>
</gene>
<dbReference type="SMART" id="SM00425">
    <property type="entry name" value="TBOX"/>
    <property type="match status" value="1"/>
</dbReference>
<evidence type="ECO:0000313" key="8">
    <source>
        <dbReference type="EMBL" id="KAA8582414.1"/>
    </source>
</evidence>
<dbReference type="PROSITE" id="PS50252">
    <property type="entry name" value="TBOX_3"/>
    <property type="match status" value="1"/>
</dbReference>
<evidence type="ECO:0000256" key="5">
    <source>
        <dbReference type="PROSITE-ProRule" id="PRU00201"/>
    </source>
</evidence>
<dbReference type="EMBL" id="VOFY01000020">
    <property type="protein sequence ID" value="KAA8582414.1"/>
    <property type="molecule type" value="Genomic_DNA"/>
</dbReference>
<comment type="caution">
    <text evidence="8">The sequence shown here is derived from an EMBL/GenBank/DDBJ whole genome shotgun (WGS) entry which is preliminary data.</text>
</comment>
<dbReference type="CDD" id="cd20195">
    <property type="entry name" value="T-box_MGA-like"/>
    <property type="match status" value="1"/>
</dbReference>
<comment type="caution">
    <text evidence="5">Lacks conserved residue(s) required for the propagation of feature annotation.</text>
</comment>
<keyword evidence="3" id="KW-0804">Transcription</keyword>
<feature type="compositionally biased region" description="Pro residues" evidence="6">
    <location>
        <begin position="842"/>
        <end position="852"/>
    </location>
</feature>
<dbReference type="GO" id="GO:0045893">
    <property type="term" value="P:positive regulation of DNA-templated transcription"/>
    <property type="evidence" value="ECO:0007669"/>
    <property type="project" value="InterPro"/>
</dbReference>
<dbReference type="GO" id="GO:0000785">
    <property type="term" value="C:chromatin"/>
    <property type="evidence" value="ECO:0007669"/>
    <property type="project" value="TreeGrafter"/>
</dbReference>
<feature type="compositionally biased region" description="Basic and acidic residues" evidence="6">
    <location>
        <begin position="416"/>
        <end position="432"/>
    </location>
</feature>
<feature type="compositionally biased region" description="Pro residues" evidence="6">
    <location>
        <begin position="1032"/>
        <end position="1041"/>
    </location>
</feature>
<dbReference type="SUPFAM" id="SSF49417">
    <property type="entry name" value="p53-like transcription factors"/>
    <property type="match status" value="1"/>
</dbReference>
<feature type="compositionally biased region" description="Polar residues" evidence="6">
    <location>
        <begin position="474"/>
        <end position="485"/>
    </location>
</feature>
<dbReference type="GO" id="GO:0001708">
    <property type="term" value="P:cell fate specification"/>
    <property type="evidence" value="ECO:0007669"/>
    <property type="project" value="TreeGrafter"/>
</dbReference>
<feature type="region of interest" description="Disordered" evidence="6">
    <location>
        <begin position="396"/>
        <end position="442"/>
    </location>
</feature>
<feature type="region of interest" description="Disordered" evidence="6">
    <location>
        <begin position="352"/>
        <end position="372"/>
    </location>
</feature>
<dbReference type="AlphaFoldDB" id="A0A5J5CL06"/>
<dbReference type="GO" id="GO:0005634">
    <property type="term" value="C:nucleus"/>
    <property type="evidence" value="ECO:0007669"/>
    <property type="project" value="UniProtKB-SubCell"/>
</dbReference>
<evidence type="ECO:0000256" key="4">
    <source>
        <dbReference type="ARBA" id="ARBA00023242"/>
    </source>
</evidence>
<feature type="compositionally biased region" description="Low complexity" evidence="6">
    <location>
        <begin position="853"/>
        <end position="868"/>
    </location>
</feature>
<sequence length="1058" mass="114183">MRIITLHRRILDVLEHAEDVWDLFMASKKKKQKGMVFHQEGATTPAAAPAADHPPARFVVPKPGKASEGGTEPGTGVTHKEADAMGKPKVYPSKEAIRTCEGLPAVKHPAGPDNLSPDSIRGGIRVTLDNNSMWNEFFRCRTEMILTQQGSRMFPSCRFRISGLQPSRKYSLVMDVHPLDNSRYKWNGKTWQVAGKAESPVKSQPFAHPDSPSAGQHWMQSPVSFYKLKLTNNISDQEGNTVLRPLHRYLPRLHVVQSDKAAKDIKLNGPSVVTFTFPQTEFMAVTAYQNSRFSQLKVDYNPFAKGLKEEGSGSLGLLRLKLNSGKDSHKDGDTANSELHPVKKSLKSLLANHKPKSSKPMDARPSGNPRPAQKLFSELIREAHVSLHRCNLEQLGINNTTPHRTERTNSKTTALKSKDVPKRESIPGRTQRETSSAKTADTVVTKRKVKKDKDLLNSLNCKDKIRTDCSEVSNVVTQNSSVDSDSQSKPKVPPEEVKKPKRLAPLPALALFLKQHSTKSKMAKSKIDPPASEAPADPPSDRANKVTNSSKDLTGEVLNQASGHTDAHLHPDKMNVTGQVVGTACKPPSPLCPDAVVSTDSKTLSSQDSLVVSTDPKTLRSHGSLVVSTDAKTLSSQEPKTLRSQDLLASVSESTGPEPTVTQVLPNSDLQFCKASTSISNISSTLTTSSVSPILLPVLPNPAPNSPPTPTIPESPTLPSQSLTMKSDSLLPDPECSSFGFEPLSPASSPEPLPSLPISLAFDLDATTSETTPKPGHPEEFQPCEDSASVFKWHTVLPPPEPYEDPPFTFQSQALPLASVTPPLFQSQTPSHLEPQTHDPSTPMPPSDPPPSFQESEQSLPFPAELSPLALQLPLSPTFSSLGGDGLSPTPSLADLVHFFSIDDNLGMEVEFAGTEPLHGPSPPPTTVEANAPEPSQEVEPSPANKPCKRKKKKTRRHKLAETDVTPEVDASIYTKMQPNLEEVEEQLFISFTSKEALKRHVVDSSDVAQQPETAPEGHLQPGAGAPGNVPGGPPAHPPPRSLSGAADPGPAAAAATG</sequence>
<name>A0A5J5CL06_9PERO</name>
<feature type="compositionally biased region" description="Basic residues" evidence="6">
    <location>
        <begin position="947"/>
        <end position="959"/>
    </location>
</feature>
<comment type="subcellular location">
    <subcellularLocation>
        <location evidence="5">Nucleus</location>
    </subcellularLocation>
</comment>
<feature type="compositionally biased region" description="Polar residues" evidence="6">
    <location>
        <begin position="545"/>
        <end position="554"/>
    </location>
</feature>
<feature type="region of interest" description="Disordered" evidence="6">
    <location>
        <begin position="474"/>
        <end position="503"/>
    </location>
</feature>
<evidence type="ECO:0000256" key="2">
    <source>
        <dbReference type="ARBA" id="ARBA00023125"/>
    </source>
</evidence>
<evidence type="ECO:0000256" key="3">
    <source>
        <dbReference type="ARBA" id="ARBA00023163"/>
    </source>
</evidence>
<dbReference type="GO" id="GO:0000981">
    <property type="term" value="F:DNA-binding transcription factor activity, RNA polymerase II-specific"/>
    <property type="evidence" value="ECO:0007669"/>
    <property type="project" value="TreeGrafter"/>
</dbReference>
<feature type="region of interest" description="Disordered" evidence="6">
    <location>
        <begin position="1000"/>
        <end position="1058"/>
    </location>
</feature>
<dbReference type="PANTHER" id="PTHR11267">
    <property type="entry name" value="T-BOX PROTEIN-RELATED"/>
    <property type="match status" value="1"/>
</dbReference>
<keyword evidence="4 5" id="KW-0539">Nucleus</keyword>
<dbReference type="InterPro" id="IPR046360">
    <property type="entry name" value="T-box_DNA-bd"/>
</dbReference>
<dbReference type="Proteomes" id="UP000327493">
    <property type="component" value="Chromosome 20"/>
</dbReference>
<feature type="compositionally biased region" description="Pro residues" evidence="6">
    <location>
        <begin position="699"/>
        <end position="713"/>
    </location>
</feature>
<keyword evidence="1" id="KW-0805">Transcription regulation</keyword>
<evidence type="ECO:0000313" key="9">
    <source>
        <dbReference type="Proteomes" id="UP000327493"/>
    </source>
</evidence>
<reference evidence="8 9" key="1">
    <citation type="submission" date="2019-08" db="EMBL/GenBank/DDBJ databases">
        <title>A chromosome-level genome assembly, high-density linkage maps, and genome scans reveal the genomic architecture of hybrid incompatibilities underlying speciation via character displacement in darters (Percidae: Etheostominae).</title>
        <authorList>
            <person name="Moran R.L."/>
            <person name="Catchen J.M."/>
            <person name="Fuller R.C."/>
        </authorList>
    </citation>
    <scope>NUCLEOTIDE SEQUENCE [LARGE SCALE GENOMIC DNA]</scope>
    <source>
        <strain evidence="8">EspeVRDwgs_2016</strain>
        <tissue evidence="8">Muscle</tissue>
    </source>
</reference>
<dbReference type="Pfam" id="PF00907">
    <property type="entry name" value="T-box"/>
    <property type="match status" value="1"/>
</dbReference>
<keyword evidence="2 5" id="KW-0238">DNA-binding</keyword>
<evidence type="ECO:0000259" key="7">
    <source>
        <dbReference type="PROSITE" id="PS50252"/>
    </source>
</evidence>
<dbReference type="InterPro" id="IPR008967">
    <property type="entry name" value="p53-like_TF_DNA-bd_sf"/>
</dbReference>
<dbReference type="InterPro" id="IPR001699">
    <property type="entry name" value="TF_T-box"/>
</dbReference>
<dbReference type="PRINTS" id="PR00937">
    <property type="entry name" value="TBOX"/>
</dbReference>
<dbReference type="GO" id="GO:0000978">
    <property type="term" value="F:RNA polymerase II cis-regulatory region sequence-specific DNA binding"/>
    <property type="evidence" value="ECO:0007669"/>
    <property type="project" value="InterPro"/>
</dbReference>
<accession>A0A5J5CL06</accession>
<evidence type="ECO:0000256" key="1">
    <source>
        <dbReference type="ARBA" id="ARBA00023015"/>
    </source>
</evidence>
<feature type="domain" description="T-box" evidence="7">
    <location>
        <begin position="128"/>
        <end position="309"/>
    </location>
</feature>
<feature type="compositionally biased region" description="Basic and acidic residues" evidence="6">
    <location>
        <begin position="486"/>
        <end position="498"/>
    </location>
</feature>
<feature type="region of interest" description="Disordered" evidence="6">
    <location>
        <begin position="912"/>
        <end position="966"/>
    </location>
</feature>
<dbReference type="PANTHER" id="PTHR11267:SF32">
    <property type="entry name" value="MAX GENE-ASSOCIATED PROTEIN"/>
    <property type="match status" value="1"/>
</dbReference>
<feature type="region of interest" description="Disordered" evidence="6">
    <location>
        <begin position="517"/>
        <end position="554"/>
    </location>
</feature>
<dbReference type="InterPro" id="IPR036960">
    <property type="entry name" value="T-box_sf"/>
</dbReference>
<feature type="region of interest" description="Disordered" evidence="6">
    <location>
        <begin position="699"/>
        <end position="868"/>
    </location>
</feature>
<feature type="compositionally biased region" description="Low complexity" evidence="6">
    <location>
        <begin position="1045"/>
        <end position="1058"/>
    </location>
</feature>